<proteinExistence type="inferred from homology"/>
<dbReference type="PANTHER" id="PTHR10094:SF25">
    <property type="entry name" value="SCP2 STEROL-BINDING DOMAIN-CONTAINING PROTEIN 1"/>
    <property type="match status" value="1"/>
</dbReference>
<protein>
    <recommendedName>
        <fullName evidence="1">Ubiquinone biosynthesis accessory factor UbiT</fullName>
    </recommendedName>
</protein>
<evidence type="ECO:0000313" key="3">
    <source>
        <dbReference type="EMBL" id="QQB19660.1"/>
    </source>
</evidence>
<feature type="domain" description="SCP2" evidence="2">
    <location>
        <begin position="35"/>
        <end position="134"/>
    </location>
</feature>
<comment type="function">
    <text evidence="1">Required for O(2)-independent ubiquinone (coenzyme Q) biosynthesis. Likely functions as an accessory factor.</text>
</comment>
<keyword evidence="4" id="KW-1185">Reference proteome</keyword>
<dbReference type="Pfam" id="PF02036">
    <property type="entry name" value="SCP2"/>
    <property type="match status" value="1"/>
</dbReference>
<keyword evidence="1" id="KW-0831">Ubiquinone biosynthesis</keyword>
<dbReference type="PANTHER" id="PTHR10094">
    <property type="entry name" value="STEROL CARRIER PROTEIN 2 SCP-2 FAMILY PROTEIN"/>
    <property type="match status" value="1"/>
</dbReference>
<dbReference type="EMBL" id="CP066092">
    <property type="protein sequence ID" value="QQB19660.1"/>
    <property type="molecule type" value="Genomic_DNA"/>
</dbReference>
<gene>
    <name evidence="1" type="primary">ubiT</name>
    <name evidence="3" type="ORF">I6H43_19500</name>
</gene>
<evidence type="ECO:0000313" key="4">
    <source>
        <dbReference type="Proteomes" id="UP000595481"/>
    </source>
</evidence>
<dbReference type="GeneID" id="69553502"/>
<dbReference type="SUPFAM" id="SSF55718">
    <property type="entry name" value="SCP-like"/>
    <property type="match status" value="1"/>
</dbReference>
<organism evidence="3 4">
    <name type="scientific">Aeromonas jandaei</name>
    <dbReference type="NCBI Taxonomy" id="650"/>
    <lineage>
        <taxon>Bacteria</taxon>
        <taxon>Pseudomonadati</taxon>
        <taxon>Pseudomonadota</taxon>
        <taxon>Gammaproteobacteria</taxon>
        <taxon>Aeromonadales</taxon>
        <taxon>Aeromonadaceae</taxon>
        <taxon>Aeromonas</taxon>
    </lineage>
</organism>
<evidence type="ECO:0000256" key="1">
    <source>
        <dbReference type="HAMAP-Rule" id="MF_02231"/>
    </source>
</evidence>
<dbReference type="InterPro" id="IPR036527">
    <property type="entry name" value="SCP2_sterol-bd_dom_sf"/>
</dbReference>
<dbReference type="PIRSF" id="PIRSF025550">
    <property type="entry name" value="UCP025550_lpd_carrier"/>
    <property type="match status" value="1"/>
</dbReference>
<comment type="similarity">
    <text evidence="1">Belongs to the UbiT family.</text>
</comment>
<dbReference type="RefSeq" id="WP_082035550.1">
    <property type="nucleotide sequence ID" value="NZ_CAWMFX010000058.1"/>
</dbReference>
<name>A0A7T4A997_AERJA</name>
<dbReference type="HAMAP" id="MF_02231">
    <property type="entry name" value="UbiT"/>
    <property type="match status" value="1"/>
</dbReference>
<comment type="pathway">
    <text evidence="1">Cofactor biosynthesis; ubiquinone biosynthesis.</text>
</comment>
<accession>A0A7T4A997</accession>
<reference evidence="3 4" key="1">
    <citation type="submission" date="2020-12" db="EMBL/GenBank/DDBJ databases">
        <title>FDA dAtabase for Regulatory Grade micrObial Sequences (FDA-ARGOS): Supporting development and validation of Infectious Disease Dx tests.</title>
        <authorList>
            <person name="Sproer C."/>
            <person name="Gronow S."/>
            <person name="Severitt S."/>
            <person name="Schroder I."/>
            <person name="Tallon L."/>
            <person name="Sadzewicz L."/>
            <person name="Zhao X."/>
            <person name="Boylan J."/>
            <person name="Ott S."/>
            <person name="Bowen H."/>
            <person name="Vavikolanu K."/>
            <person name="Mehta A."/>
            <person name="Aluvathingal J."/>
            <person name="Nadendla S."/>
            <person name="Lowell S."/>
            <person name="Myers T."/>
            <person name="Yan Y."/>
            <person name="Sichtig H."/>
        </authorList>
    </citation>
    <scope>NUCLEOTIDE SEQUENCE [LARGE SCALE GENOMIC DNA]</scope>
    <source>
        <strain evidence="3 4">FDAARGOS_986</strain>
    </source>
</reference>
<sequence length="177" mass="19927">MFQQLQRRLVEQAPRLLRHPLKLVPFNLQKQLMESLLARVFKEAIADGDFEFLADKWLKVEVTDLELCWYISEQSGQLVVAKSCEQADVCFSGTANDLILIAGRKEDPDALFFQRKLKIEGDTELGLEVKNLMDSLDIDGLPVLMKYPLMDLATFIEQARTESAQTPVQTAAGGIPS</sequence>
<dbReference type="Gene3D" id="3.30.1050.10">
    <property type="entry name" value="SCP2 sterol-binding domain"/>
    <property type="match status" value="1"/>
</dbReference>
<evidence type="ECO:0000259" key="2">
    <source>
        <dbReference type="Pfam" id="PF02036"/>
    </source>
</evidence>
<dbReference type="InterPro" id="IPR003033">
    <property type="entry name" value="SCP2_sterol-bd_dom"/>
</dbReference>
<dbReference type="InterPro" id="IPR016830">
    <property type="entry name" value="UbiT"/>
</dbReference>
<dbReference type="Proteomes" id="UP000595481">
    <property type="component" value="Chromosome"/>
</dbReference>